<evidence type="ECO:0000313" key="2">
    <source>
        <dbReference type="Proteomes" id="UP000677687"/>
    </source>
</evidence>
<organism evidence="1 2">
    <name type="scientific">Candidatus Iainarchaeum sp</name>
    <dbReference type="NCBI Taxonomy" id="3101447"/>
    <lineage>
        <taxon>Archaea</taxon>
        <taxon>Candidatus Iainarchaeota</taxon>
        <taxon>Candidatus Iainarchaeia</taxon>
        <taxon>Candidatus Iainarchaeales</taxon>
        <taxon>Candidatus Iainarchaeaceae</taxon>
        <taxon>Candidatus Iainarchaeum</taxon>
    </lineage>
</organism>
<dbReference type="AlphaFoldDB" id="A0A8T4KR95"/>
<evidence type="ECO:0000313" key="1">
    <source>
        <dbReference type="EMBL" id="MBS3057638.1"/>
    </source>
</evidence>
<dbReference type="EMBL" id="JAGVWD010000049">
    <property type="protein sequence ID" value="MBS3057638.1"/>
    <property type="molecule type" value="Genomic_DNA"/>
</dbReference>
<proteinExistence type="predicted"/>
<accession>A0A8T4KR95</accession>
<comment type="caution">
    <text evidence="1">The sequence shown here is derived from an EMBL/GenBank/DDBJ whole genome shotgun (WGS) entry which is preliminary data.</text>
</comment>
<gene>
    <name evidence="1" type="ORF">J4415_03350</name>
</gene>
<reference evidence="1" key="1">
    <citation type="submission" date="2021-03" db="EMBL/GenBank/DDBJ databases">
        <authorList>
            <person name="Jaffe A."/>
        </authorList>
    </citation>
    <scope>NUCLEOTIDE SEQUENCE</scope>
    <source>
        <strain evidence="1">RIFCSPHIGHO2_01_FULL_AR10_44_11</strain>
    </source>
</reference>
<dbReference type="Proteomes" id="UP000677687">
    <property type="component" value="Unassembled WGS sequence"/>
</dbReference>
<sequence>MLFSFMVLALTVFLLVIGNQYVTAQENRLRAQLKDVTAMIETELSLGVTSQNGYYRQFEIPNLAGGVPFSIQFLNSQQLGPPGSPANYSEVILSFQNSSVQFETYIYLPDNVDGNISHGQVEVKKQNGLLYIRNTTG</sequence>
<reference evidence="1" key="2">
    <citation type="submission" date="2021-05" db="EMBL/GenBank/DDBJ databases">
        <title>Protein family content uncovers lineage relationships and bacterial pathway maintenance mechanisms in DPANN archaea.</title>
        <authorList>
            <person name="Castelle C.J."/>
            <person name="Meheust R."/>
            <person name="Jaffe A.L."/>
            <person name="Seitz K."/>
            <person name="Gong X."/>
            <person name="Baker B.J."/>
            <person name="Banfield J.F."/>
        </authorList>
    </citation>
    <scope>NUCLEOTIDE SEQUENCE</scope>
    <source>
        <strain evidence="1">RIFCSPHIGHO2_01_FULL_AR10_44_11</strain>
    </source>
</reference>
<name>A0A8T4KR95_9ARCH</name>
<protein>
    <submittedName>
        <fullName evidence="1">Uncharacterized protein</fullName>
    </submittedName>
</protein>